<accession>A0AAN9GA77</accession>
<name>A0AAN9GA77_9CAEN</name>
<keyword evidence="2" id="KW-1185">Reference proteome</keyword>
<gene>
    <name evidence="1" type="ORF">V1264_003658</name>
</gene>
<reference evidence="1 2" key="1">
    <citation type="submission" date="2024-02" db="EMBL/GenBank/DDBJ databases">
        <title>Chromosome-scale genome assembly of the rough periwinkle Littorina saxatilis.</title>
        <authorList>
            <person name="De Jode A."/>
            <person name="Faria R."/>
            <person name="Formenti G."/>
            <person name="Sims Y."/>
            <person name="Smith T.P."/>
            <person name="Tracey A."/>
            <person name="Wood J.M.D."/>
            <person name="Zagrodzka Z.B."/>
            <person name="Johannesson K."/>
            <person name="Butlin R.K."/>
            <person name="Leder E.H."/>
        </authorList>
    </citation>
    <scope>NUCLEOTIDE SEQUENCE [LARGE SCALE GENOMIC DNA]</scope>
    <source>
        <strain evidence="1">Snail1</strain>
        <tissue evidence="1">Muscle</tissue>
    </source>
</reference>
<dbReference type="AlphaFoldDB" id="A0AAN9GA77"/>
<evidence type="ECO:0000313" key="1">
    <source>
        <dbReference type="EMBL" id="KAK7099530.1"/>
    </source>
</evidence>
<organism evidence="1 2">
    <name type="scientific">Littorina saxatilis</name>
    <dbReference type="NCBI Taxonomy" id="31220"/>
    <lineage>
        <taxon>Eukaryota</taxon>
        <taxon>Metazoa</taxon>
        <taxon>Spiralia</taxon>
        <taxon>Lophotrochozoa</taxon>
        <taxon>Mollusca</taxon>
        <taxon>Gastropoda</taxon>
        <taxon>Caenogastropoda</taxon>
        <taxon>Littorinimorpha</taxon>
        <taxon>Littorinoidea</taxon>
        <taxon>Littorinidae</taxon>
        <taxon>Littorina</taxon>
    </lineage>
</organism>
<sequence length="117" mass="13454">MLKNLNLPPLEERRSQLRLNCLNRISEGLIPALPPDKFLAPAVSGRRRVIPTRFQGYESSNIIERQAVNNTRGFRIPTCKTDQYKNSFFVRTVTEWNQLSDADLPARPAQPAQHLQR</sequence>
<comment type="caution">
    <text evidence="1">The sequence shown here is derived from an EMBL/GenBank/DDBJ whole genome shotgun (WGS) entry which is preliminary data.</text>
</comment>
<dbReference type="EMBL" id="JBAMIC010000012">
    <property type="protein sequence ID" value="KAK7099530.1"/>
    <property type="molecule type" value="Genomic_DNA"/>
</dbReference>
<proteinExistence type="predicted"/>
<evidence type="ECO:0000313" key="2">
    <source>
        <dbReference type="Proteomes" id="UP001374579"/>
    </source>
</evidence>
<dbReference type="Proteomes" id="UP001374579">
    <property type="component" value="Unassembled WGS sequence"/>
</dbReference>
<protein>
    <submittedName>
        <fullName evidence="1">Uncharacterized protein</fullName>
    </submittedName>
</protein>